<keyword evidence="1" id="KW-0695">RNA-directed DNA polymerase</keyword>
<evidence type="ECO:0000313" key="1">
    <source>
        <dbReference type="EMBL" id="KAA0066639.1"/>
    </source>
</evidence>
<sequence length="232" mass="26687">MSIPRGILLSLIPFQILMFGTRNGFVNKSEAKGKFVVSKRMEVESSNTKRMKLQMRNGIFDSEDECDKYDVPLEEESDAHDDEYIEGGMCLVVKLNSNDALPSAFKYLLQEFNDMFPYEDAPMGLSSLRGIKHQIDFLPKESLPNMATYRTNPTKANEIRRQVKELMDKGYVRKSMTPYSILVILVPKKDGTWRMCVDCRAINEITVKYRHPISRLDDMLDELHGANLFSKN</sequence>
<dbReference type="Gene3D" id="3.10.10.10">
    <property type="entry name" value="HIV Type 1 Reverse Transcriptase, subunit A, domain 1"/>
    <property type="match status" value="1"/>
</dbReference>
<keyword evidence="1" id="KW-0548">Nucleotidyltransferase</keyword>
<dbReference type="InterPro" id="IPR043128">
    <property type="entry name" value="Rev_trsase/Diguanyl_cyclase"/>
</dbReference>
<dbReference type="OrthoDB" id="1432907at2759"/>
<evidence type="ECO:0000313" key="4">
    <source>
        <dbReference type="Proteomes" id="UP000321947"/>
    </source>
</evidence>
<dbReference type="PANTHER" id="PTHR35046:SF9">
    <property type="entry name" value="RNA-DIRECTED DNA POLYMERASE"/>
    <property type="match status" value="1"/>
</dbReference>
<dbReference type="Gene3D" id="3.30.70.270">
    <property type="match status" value="1"/>
</dbReference>
<dbReference type="EMBL" id="SSTE01000850">
    <property type="protein sequence ID" value="KAA0066639.1"/>
    <property type="molecule type" value="Genomic_DNA"/>
</dbReference>
<dbReference type="GO" id="GO:0003964">
    <property type="term" value="F:RNA-directed DNA polymerase activity"/>
    <property type="evidence" value="ECO:0007669"/>
    <property type="project" value="UniProtKB-KW"/>
</dbReference>
<dbReference type="EMBL" id="SSTD01014757">
    <property type="protein sequence ID" value="TYK04083.1"/>
    <property type="molecule type" value="Genomic_DNA"/>
</dbReference>
<gene>
    <name evidence="2" type="ORF">E5676_scaffold2119G00130</name>
    <name evidence="1" type="ORF">E6C27_scaffold979G00610</name>
</gene>
<name>A0A5A7VN17_CUCMM</name>
<accession>A0A5A7VN17</accession>
<comment type="caution">
    <text evidence="1">The sequence shown here is derived from an EMBL/GenBank/DDBJ whole genome shotgun (WGS) entry which is preliminary data.</text>
</comment>
<dbReference type="SUPFAM" id="SSF56672">
    <property type="entry name" value="DNA/RNA polymerases"/>
    <property type="match status" value="1"/>
</dbReference>
<proteinExistence type="predicted"/>
<dbReference type="PANTHER" id="PTHR35046">
    <property type="entry name" value="ZINC KNUCKLE (CCHC-TYPE) FAMILY PROTEIN"/>
    <property type="match status" value="1"/>
</dbReference>
<protein>
    <submittedName>
        <fullName evidence="1">RNA-directed DNA polymerase-like protein</fullName>
    </submittedName>
</protein>
<keyword evidence="1" id="KW-0808">Transferase</keyword>
<dbReference type="AlphaFoldDB" id="A0A5A7VN17"/>
<dbReference type="Proteomes" id="UP000321947">
    <property type="component" value="Unassembled WGS sequence"/>
</dbReference>
<dbReference type="Proteomes" id="UP000321393">
    <property type="component" value="Unassembled WGS sequence"/>
</dbReference>
<organism evidence="1 3">
    <name type="scientific">Cucumis melo var. makuwa</name>
    <name type="common">Oriental melon</name>
    <dbReference type="NCBI Taxonomy" id="1194695"/>
    <lineage>
        <taxon>Eukaryota</taxon>
        <taxon>Viridiplantae</taxon>
        <taxon>Streptophyta</taxon>
        <taxon>Embryophyta</taxon>
        <taxon>Tracheophyta</taxon>
        <taxon>Spermatophyta</taxon>
        <taxon>Magnoliopsida</taxon>
        <taxon>eudicotyledons</taxon>
        <taxon>Gunneridae</taxon>
        <taxon>Pentapetalae</taxon>
        <taxon>rosids</taxon>
        <taxon>fabids</taxon>
        <taxon>Cucurbitales</taxon>
        <taxon>Cucurbitaceae</taxon>
        <taxon>Benincaseae</taxon>
        <taxon>Cucumis</taxon>
    </lineage>
</organism>
<reference evidence="3 4" key="1">
    <citation type="submission" date="2019-08" db="EMBL/GenBank/DDBJ databases">
        <title>Draft genome sequences of two oriental melons (Cucumis melo L. var makuwa).</title>
        <authorList>
            <person name="Kwon S.-Y."/>
        </authorList>
    </citation>
    <scope>NUCLEOTIDE SEQUENCE [LARGE SCALE GENOMIC DNA]</scope>
    <source>
        <strain evidence="4">cv. Chang Bougi</strain>
        <strain evidence="3">cv. SW 3</strain>
        <tissue evidence="1">Leaf</tissue>
    </source>
</reference>
<dbReference type="InterPro" id="IPR043502">
    <property type="entry name" value="DNA/RNA_pol_sf"/>
</dbReference>
<dbReference type="STRING" id="1194695.A0A5A7VN17"/>
<evidence type="ECO:0000313" key="3">
    <source>
        <dbReference type="Proteomes" id="UP000321393"/>
    </source>
</evidence>
<evidence type="ECO:0000313" key="2">
    <source>
        <dbReference type="EMBL" id="TYK04083.1"/>
    </source>
</evidence>